<dbReference type="InterPro" id="IPR050738">
    <property type="entry name" value="Sulfatase"/>
</dbReference>
<evidence type="ECO:0000256" key="6">
    <source>
        <dbReference type="ARBA" id="ARBA00022837"/>
    </source>
</evidence>
<dbReference type="Proteomes" id="UP000658278">
    <property type="component" value="Unassembled WGS sequence"/>
</dbReference>
<organism evidence="10 11">
    <name type="scientific">Haloferula rosea</name>
    <dbReference type="NCBI Taxonomy" id="490093"/>
    <lineage>
        <taxon>Bacteria</taxon>
        <taxon>Pseudomonadati</taxon>
        <taxon>Verrucomicrobiota</taxon>
        <taxon>Verrucomicrobiia</taxon>
        <taxon>Verrucomicrobiales</taxon>
        <taxon>Verrucomicrobiaceae</taxon>
        <taxon>Haloferula</taxon>
    </lineage>
</organism>
<evidence type="ECO:0000313" key="10">
    <source>
        <dbReference type="EMBL" id="MBK1828603.1"/>
    </source>
</evidence>
<keyword evidence="4 8" id="KW-0732">Signal</keyword>
<dbReference type="PROSITE" id="PS00149">
    <property type="entry name" value="SULFATASE_2"/>
    <property type="match status" value="1"/>
</dbReference>
<dbReference type="GO" id="GO:0004065">
    <property type="term" value="F:arylsulfatase activity"/>
    <property type="evidence" value="ECO:0007669"/>
    <property type="project" value="TreeGrafter"/>
</dbReference>
<dbReference type="InterPro" id="IPR017850">
    <property type="entry name" value="Alkaline_phosphatase_core_sf"/>
</dbReference>
<dbReference type="PANTHER" id="PTHR42693">
    <property type="entry name" value="ARYLSULFATASE FAMILY MEMBER"/>
    <property type="match status" value="1"/>
</dbReference>
<feature type="signal peptide" evidence="8">
    <location>
        <begin position="1"/>
        <end position="24"/>
    </location>
</feature>
<comment type="caution">
    <text evidence="10">The sequence shown here is derived from an EMBL/GenBank/DDBJ whole genome shotgun (WGS) entry which is preliminary data.</text>
</comment>
<feature type="region of interest" description="Disordered" evidence="7">
    <location>
        <begin position="493"/>
        <end position="522"/>
    </location>
</feature>
<dbReference type="AlphaFoldDB" id="A0A934VCM4"/>
<dbReference type="InterPro" id="IPR000917">
    <property type="entry name" value="Sulfatase_N"/>
</dbReference>
<feature type="chain" id="PRO_5036952556" evidence="8">
    <location>
        <begin position="25"/>
        <end position="522"/>
    </location>
</feature>
<evidence type="ECO:0000259" key="9">
    <source>
        <dbReference type="Pfam" id="PF00884"/>
    </source>
</evidence>
<evidence type="ECO:0000256" key="3">
    <source>
        <dbReference type="ARBA" id="ARBA00022723"/>
    </source>
</evidence>
<name>A0A934VCM4_9BACT</name>
<keyword evidence="6" id="KW-0106">Calcium</keyword>
<gene>
    <name evidence="10" type="ORF">JIN81_16340</name>
</gene>
<evidence type="ECO:0000256" key="1">
    <source>
        <dbReference type="ARBA" id="ARBA00001913"/>
    </source>
</evidence>
<evidence type="ECO:0000256" key="7">
    <source>
        <dbReference type="SAM" id="MobiDB-lite"/>
    </source>
</evidence>
<dbReference type="PANTHER" id="PTHR42693:SF42">
    <property type="entry name" value="ARYLSULFATASE G"/>
    <property type="match status" value="1"/>
</dbReference>
<evidence type="ECO:0000256" key="2">
    <source>
        <dbReference type="ARBA" id="ARBA00008779"/>
    </source>
</evidence>
<protein>
    <submittedName>
        <fullName evidence="10">Sulfatase</fullName>
    </submittedName>
</protein>
<dbReference type="Gene3D" id="3.30.1120.10">
    <property type="match status" value="1"/>
</dbReference>
<dbReference type="CDD" id="cd16144">
    <property type="entry name" value="ARS_like"/>
    <property type="match status" value="1"/>
</dbReference>
<sequence>MKDFSSAFFGLALAAAMVPLSASARKPNVVFFLCDDYGIMDVGIEGSTFYETPRIDDLARKGMRFTEGYATCQVCSPSRASIMLGTYPARNGITNWIGAAVGARQAKAKRQPIMPPDYVRALPKDETTLAEAFKEGGYKTFFAGKWHLGGEGSWPEDHGFDINKGGWSVGSPGGGFFAPWKNPRLQSGPDGESLTLRLGRETAKFIKESGDEPFFAYLSFYAVHGPLQTTEALWEKYRAKAAKQAAPKERFKIDRTLPVRQVQDHPVYAGMVETMDTAVGLVMDALEEAGVAEHTIVCFTSDNGGVVSGDAYATSQFPYRGGKGRQWEGGIREPYYIIAPGVTRPGSTTEVPATGTDFYPTLLELAGLPLRPEQHVDGVSLVPVLKGGKIDERALFWHYPHFGNQGGEPSSIIRKGDWKLIHYWADGRRELYQLSEDQGETEDLAAKYPERVQSMGAELEGFLKESGAKTPKPWAGYQPEMAEQNRKVALRVMEQQERSQSQMLEEGWKPNPDWWSSSKGTP</sequence>
<comment type="cofactor">
    <cofactor evidence="1">
        <name>Ca(2+)</name>
        <dbReference type="ChEBI" id="CHEBI:29108"/>
    </cofactor>
</comment>
<accession>A0A934VCM4</accession>
<dbReference type="Gene3D" id="3.40.720.10">
    <property type="entry name" value="Alkaline Phosphatase, subunit A"/>
    <property type="match status" value="1"/>
</dbReference>
<dbReference type="EMBL" id="JAENII010000015">
    <property type="protein sequence ID" value="MBK1828603.1"/>
    <property type="molecule type" value="Genomic_DNA"/>
</dbReference>
<evidence type="ECO:0000256" key="5">
    <source>
        <dbReference type="ARBA" id="ARBA00022801"/>
    </source>
</evidence>
<dbReference type="RefSeq" id="WP_200282386.1">
    <property type="nucleotide sequence ID" value="NZ_JAENII010000015.1"/>
</dbReference>
<keyword evidence="11" id="KW-1185">Reference proteome</keyword>
<evidence type="ECO:0000256" key="8">
    <source>
        <dbReference type="SAM" id="SignalP"/>
    </source>
</evidence>
<reference evidence="10" key="1">
    <citation type="submission" date="2021-01" db="EMBL/GenBank/DDBJ databases">
        <title>Modified the classification status of verrucomicrobia.</title>
        <authorList>
            <person name="Feng X."/>
        </authorList>
    </citation>
    <scope>NUCLEOTIDE SEQUENCE</scope>
    <source>
        <strain evidence="10">KCTC 22201</strain>
    </source>
</reference>
<proteinExistence type="inferred from homology"/>
<dbReference type="Pfam" id="PF00884">
    <property type="entry name" value="Sulfatase"/>
    <property type="match status" value="1"/>
</dbReference>
<feature type="domain" description="Sulfatase N-terminal" evidence="9">
    <location>
        <begin position="27"/>
        <end position="367"/>
    </location>
</feature>
<keyword evidence="5" id="KW-0378">Hydrolase</keyword>
<dbReference type="FunFam" id="3.40.720.10:FF:000065">
    <property type="entry name" value="Arylsulfatase A"/>
    <property type="match status" value="1"/>
</dbReference>
<dbReference type="InterPro" id="IPR024607">
    <property type="entry name" value="Sulfatase_CS"/>
</dbReference>
<evidence type="ECO:0000256" key="4">
    <source>
        <dbReference type="ARBA" id="ARBA00022729"/>
    </source>
</evidence>
<evidence type="ECO:0000313" key="11">
    <source>
        <dbReference type="Proteomes" id="UP000658278"/>
    </source>
</evidence>
<comment type="similarity">
    <text evidence="2">Belongs to the sulfatase family.</text>
</comment>
<keyword evidence="3" id="KW-0479">Metal-binding</keyword>
<dbReference type="GO" id="GO:0046872">
    <property type="term" value="F:metal ion binding"/>
    <property type="evidence" value="ECO:0007669"/>
    <property type="project" value="UniProtKB-KW"/>
</dbReference>
<dbReference type="SUPFAM" id="SSF53649">
    <property type="entry name" value="Alkaline phosphatase-like"/>
    <property type="match status" value="1"/>
</dbReference>